<dbReference type="InterPro" id="IPR001507">
    <property type="entry name" value="ZP_dom"/>
</dbReference>
<keyword evidence="3" id="KW-0472">Membrane</keyword>
<dbReference type="EMBL" id="MRZV01000062">
    <property type="protein sequence ID" value="PIK60264.1"/>
    <property type="molecule type" value="Genomic_DNA"/>
</dbReference>
<evidence type="ECO:0000313" key="7">
    <source>
        <dbReference type="Proteomes" id="UP000230750"/>
    </source>
</evidence>
<dbReference type="InterPro" id="IPR042235">
    <property type="entry name" value="ZP-C_dom"/>
</dbReference>
<protein>
    <recommendedName>
        <fullName evidence="5">ZP domain-containing protein</fullName>
    </recommendedName>
</protein>
<dbReference type="PANTHER" id="PTHR14002:SF43">
    <property type="entry name" value="DELTA-LIKE PROTEIN"/>
    <property type="match status" value="1"/>
</dbReference>
<dbReference type="AlphaFoldDB" id="A0A2G8LJ33"/>
<gene>
    <name evidence="6" type="ORF">BSL78_02826</name>
</gene>
<dbReference type="Gene3D" id="2.60.40.4100">
    <property type="entry name" value="Zona pellucida, ZP-C domain"/>
    <property type="match status" value="1"/>
</dbReference>
<evidence type="ECO:0000256" key="2">
    <source>
        <dbReference type="ARBA" id="ARBA00023157"/>
    </source>
</evidence>
<dbReference type="OrthoDB" id="10063988at2759"/>
<feature type="transmembrane region" description="Helical" evidence="3">
    <location>
        <begin position="192"/>
        <end position="211"/>
    </location>
</feature>
<sequence length="634" mass="70522">MSAPWVILLLALSVSIGETEASHFRGGLITWRPVDPIPSSNQSNIPQIEISYRMSWRRSWGSQHNCTDEHIAGGNLLDGEGSLQCNCYGLNQQLSYVCTDFSETEDWTSGVSSGFYQPNIPISKFGKFSQLKQKHPSKQDCRLMLFFLRFSGCCWINLRNIAGGSWFLMAAIDLSVRNDTGRIKLITTTTTLLLYGITKNVTTPLLYLWLIRMVTTSGVSGQLIVALVAFNYLELCLIITIFGNMCYHMDTTGLSVGLYGVSIEIMDFATPTSTQPLSYIPLQFLVDVFSSSVSCLDQPVFIPPTRVPDSCVGVPENGTYHEPIIARTSSANVRSVGAQTCITLITGNPPPEIITIRPGNGEHTPLEDLQVLVRYDQAFVVPAQYLSEMTSYYILMESGAARTTTYCRIESAAIVDPNQLTFFVTQVPTTTASPNVTNKTATVTTTPNDDDDFGDEIVLRCGPTSFQIDIPRKLVEDSFETTGLYLLGGDGNPGCMSFDNHQYISLNSSLTGCGNQYTDNSTHSFYSNTVVNHDNNTNMIVEYLSLQIPFTCEYDRSKKLLSHFVTISEYIMKREKGSFVYDFAMYTDISYTVRYNTYPVEAHLGTNLFFRAELLRAADNLEIHLRSCRATPSP</sequence>
<evidence type="ECO:0000259" key="5">
    <source>
        <dbReference type="PROSITE" id="PS51034"/>
    </source>
</evidence>
<feature type="transmembrane region" description="Helical" evidence="3">
    <location>
        <begin position="223"/>
        <end position="242"/>
    </location>
</feature>
<dbReference type="Proteomes" id="UP000230750">
    <property type="component" value="Unassembled WGS sequence"/>
</dbReference>
<dbReference type="PROSITE" id="PS51034">
    <property type="entry name" value="ZP_2"/>
    <property type="match status" value="1"/>
</dbReference>
<dbReference type="Gene3D" id="2.60.40.3210">
    <property type="entry name" value="Zona pellucida, ZP-N domain"/>
    <property type="match status" value="1"/>
</dbReference>
<evidence type="ECO:0000256" key="3">
    <source>
        <dbReference type="SAM" id="Phobius"/>
    </source>
</evidence>
<organism evidence="6 7">
    <name type="scientific">Stichopus japonicus</name>
    <name type="common">Sea cucumber</name>
    <dbReference type="NCBI Taxonomy" id="307972"/>
    <lineage>
        <taxon>Eukaryota</taxon>
        <taxon>Metazoa</taxon>
        <taxon>Echinodermata</taxon>
        <taxon>Eleutherozoa</taxon>
        <taxon>Echinozoa</taxon>
        <taxon>Holothuroidea</taxon>
        <taxon>Aspidochirotacea</taxon>
        <taxon>Aspidochirotida</taxon>
        <taxon>Stichopodidae</taxon>
        <taxon>Apostichopus</taxon>
    </lineage>
</organism>
<evidence type="ECO:0000313" key="6">
    <source>
        <dbReference type="EMBL" id="PIK60264.1"/>
    </source>
</evidence>
<dbReference type="Pfam" id="PF00100">
    <property type="entry name" value="Zona_pellucida"/>
    <property type="match status" value="1"/>
</dbReference>
<dbReference type="InterPro" id="IPR055356">
    <property type="entry name" value="ZP-N"/>
</dbReference>
<keyword evidence="3" id="KW-0812">Transmembrane</keyword>
<keyword evidence="7" id="KW-1185">Reference proteome</keyword>
<evidence type="ECO:0000256" key="1">
    <source>
        <dbReference type="ARBA" id="ARBA00022729"/>
    </source>
</evidence>
<dbReference type="STRING" id="307972.A0A2G8LJ33"/>
<keyword evidence="3" id="KW-1133">Transmembrane helix</keyword>
<keyword evidence="1 4" id="KW-0732">Signal</keyword>
<dbReference type="Pfam" id="PF23344">
    <property type="entry name" value="ZP-N"/>
    <property type="match status" value="1"/>
</dbReference>
<dbReference type="PANTHER" id="PTHR14002">
    <property type="entry name" value="ENDOGLIN/TGF-BETA RECEPTOR TYPE III"/>
    <property type="match status" value="1"/>
</dbReference>
<dbReference type="InterPro" id="IPR055355">
    <property type="entry name" value="ZP-C"/>
</dbReference>
<feature type="domain" description="ZP" evidence="5">
    <location>
        <begin position="460"/>
        <end position="634"/>
    </location>
</feature>
<feature type="non-terminal residue" evidence="6">
    <location>
        <position position="634"/>
    </location>
</feature>
<name>A0A2G8LJ33_STIJA</name>
<proteinExistence type="predicted"/>
<feature type="chain" id="PRO_5013755358" description="ZP domain-containing protein" evidence="4">
    <location>
        <begin position="22"/>
        <end position="634"/>
    </location>
</feature>
<reference evidence="6 7" key="1">
    <citation type="journal article" date="2017" name="PLoS Biol.">
        <title>The sea cucumber genome provides insights into morphological evolution and visceral regeneration.</title>
        <authorList>
            <person name="Zhang X."/>
            <person name="Sun L."/>
            <person name="Yuan J."/>
            <person name="Sun Y."/>
            <person name="Gao Y."/>
            <person name="Zhang L."/>
            <person name="Li S."/>
            <person name="Dai H."/>
            <person name="Hamel J.F."/>
            <person name="Liu C."/>
            <person name="Yu Y."/>
            <person name="Liu S."/>
            <person name="Lin W."/>
            <person name="Guo K."/>
            <person name="Jin S."/>
            <person name="Xu P."/>
            <person name="Storey K.B."/>
            <person name="Huan P."/>
            <person name="Zhang T."/>
            <person name="Zhou Y."/>
            <person name="Zhang J."/>
            <person name="Lin C."/>
            <person name="Li X."/>
            <person name="Xing L."/>
            <person name="Huo D."/>
            <person name="Sun M."/>
            <person name="Wang L."/>
            <person name="Mercier A."/>
            <person name="Li F."/>
            <person name="Yang H."/>
            <person name="Xiang J."/>
        </authorList>
    </citation>
    <scope>NUCLEOTIDE SEQUENCE [LARGE SCALE GENOMIC DNA]</scope>
    <source>
        <strain evidence="6">Shaxun</strain>
        <tissue evidence="6">Muscle</tissue>
    </source>
</reference>
<comment type="caution">
    <text evidence="6">The sequence shown here is derived from an EMBL/GenBank/DDBJ whole genome shotgun (WGS) entry which is preliminary data.</text>
</comment>
<evidence type="ECO:0000256" key="4">
    <source>
        <dbReference type="SAM" id="SignalP"/>
    </source>
</evidence>
<feature type="signal peptide" evidence="4">
    <location>
        <begin position="1"/>
        <end position="21"/>
    </location>
</feature>
<keyword evidence="2" id="KW-1015">Disulfide bond</keyword>
<accession>A0A2G8LJ33</accession>